<gene>
    <name evidence="6" type="ORF">BpHYR1_047317</name>
</gene>
<dbReference type="PANTHER" id="PTHR46769:SF2">
    <property type="entry name" value="FIBROCYSTIN-L ISOFORM 2 PRECURSOR-RELATED"/>
    <property type="match status" value="1"/>
</dbReference>
<dbReference type="InterPro" id="IPR052387">
    <property type="entry name" value="Fibrocystin"/>
</dbReference>
<feature type="non-terminal residue" evidence="6">
    <location>
        <position position="1"/>
    </location>
</feature>
<comment type="subcellular location">
    <subcellularLocation>
        <location evidence="1">Cell membrane</location>
    </subcellularLocation>
</comment>
<protein>
    <submittedName>
        <fullName evidence="6">Fibrocystin-L</fullName>
    </submittedName>
</protein>
<keyword evidence="3" id="KW-0732">Signal</keyword>
<evidence type="ECO:0000256" key="1">
    <source>
        <dbReference type="ARBA" id="ARBA00004236"/>
    </source>
</evidence>
<accession>A0A3M7S0A5</accession>
<keyword evidence="4" id="KW-0325">Glycoprotein</keyword>
<name>A0A3M7S0A5_BRAPC</name>
<dbReference type="SMART" id="SM01225">
    <property type="entry name" value="G8"/>
    <property type="match status" value="2"/>
</dbReference>
<dbReference type="Pfam" id="PF10162">
    <property type="entry name" value="G8"/>
    <property type="match status" value="2"/>
</dbReference>
<evidence type="ECO:0000259" key="5">
    <source>
        <dbReference type="PROSITE" id="PS51484"/>
    </source>
</evidence>
<dbReference type="InterPro" id="IPR011050">
    <property type="entry name" value="Pectin_lyase_fold/virulence"/>
</dbReference>
<dbReference type="CDD" id="cd00102">
    <property type="entry name" value="IPT"/>
    <property type="match status" value="1"/>
</dbReference>
<dbReference type="Pfam" id="PF01833">
    <property type="entry name" value="TIG"/>
    <property type="match status" value="5"/>
</dbReference>
<dbReference type="Pfam" id="PF24606">
    <property type="entry name" value="CEMIP_beta-hel"/>
    <property type="match status" value="1"/>
</dbReference>
<dbReference type="GO" id="GO:0005886">
    <property type="term" value="C:plasma membrane"/>
    <property type="evidence" value="ECO:0007669"/>
    <property type="project" value="UniProtKB-SubCell"/>
</dbReference>
<proteinExistence type="predicted"/>
<organism evidence="6 7">
    <name type="scientific">Brachionus plicatilis</name>
    <name type="common">Marine rotifer</name>
    <name type="synonym">Brachionus muelleri</name>
    <dbReference type="NCBI Taxonomy" id="10195"/>
    <lineage>
        <taxon>Eukaryota</taxon>
        <taxon>Metazoa</taxon>
        <taxon>Spiralia</taxon>
        <taxon>Gnathifera</taxon>
        <taxon>Rotifera</taxon>
        <taxon>Eurotatoria</taxon>
        <taxon>Monogononta</taxon>
        <taxon>Pseudotrocha</taxon>
        <taxon>Ploima</taxon>
        <taxon>Brachionidae</taxon>
        <taxon>Brachionus</taxon>
    </lineage>
</organism>
<dbReference type="PANTHER" id="PTHR46769">
    <property type="entry name" value="POLYCYSTIC KIDNEY AND HEPATIC DISEASE 1 (AUTOSOMAL RECESSIVE)-LIKE 1"/>
    <property type="match status" value="1"/>
</dbReference>
<dbReference type="STRING" id="10195.A0A3M7S0A5"/>
<evidence type="ECO:0000313" key="7">
    <source>
        <dbReference type="Proteomes" id="UP000276133"/>
    </source>
</evidence>
<keyword evidence="7" id="KW-1185">Reference proteome</keyword>
<evidence type="ECO:0000313" key="6">
    <source>
        <dbReference type="EMBL" id="RNA29234.1"/>
    </source>
</evidence>
<dbReference type="SUPFAM" id="SSF81296">
    <property type="entry name" value="E set domains"/>
    <property type="match status" value="5"/>
</dbReference>
<feature type="domain" description="G8" evidence="5">
    <location>
        <begin position="423"/>
        <end position="544"/>
    </location>
</feature>
<dbReference type="PROSITE" id="PS51484">
    <property type="entry name" value="G8"/>
    <property type="match status" value="2"/>
</dbReference>
<comment type="caution">
    <text evidence="6">The sequence shown here is derived from an EMBL/GenBank/DDBJ whole genome shotgun (WGS) entry which is preliminary data.</text>
</comment>
<dbReference type="InterPro" id="IPR014756">
    <property type="entry name" value="Ig_E-set"/>
</dbReference>
<keyword evidence="2" id="KW-0472">Membrane</keyword>
<dbReference type="InterPro" id="IPR055401">
    <property type="entry name" value="CEMIP_beta-hel_dom"/>
</dbReference>
<dbReference type="CDD" id="cd00603">
    <property type="entry name" value="IPT_PCSR"/>
    <property type="match status" value="4"/>
</dbReference>
<reference evidence="6 7" key="1">
    <citation type="journal article" date="2018" name="Sci. Rep.">
        <title>Genomic signatures of local adaptation to the degree of environmental predictability in rotifers.</title>
        <authorList>
            <person name="Franch-Gras L."/>
            <person name="Hahn C."/>
            <person name="Garcia-Roger E.M."/>
            <person name="Carmona M.J."/>
            <person name="Serra M."/>
            <person name="Gomez A."/>
        </authorList>
    </citation>
    <scope>NUCLEOTIDE SEQUENCE [LARGE SCALE GENOMIC DNA]</scope>
    <source>
        <strain evidence="6">HYR1</strain>
    </source>
</reference>
<dbReference type="SMART" id="SM00429">
    <property type="entry name" value="IPT"/>
    <property type="match status" value="4"/>
</dbReference>
<evidence type="ECO:0000256" key="4">
    <source>
        <dbReference type="ARBA" id="ARBA00023180"/>
    </source>
</evidence>
<evidence type="ECO:0000256" key="2">
    <source>
        <dbReference type="ARBA" id="ARBA00022475"/>
    </source>
</evidence>
<dbReference type="EMBL" id="REGN01002263">
    <property type="protein sequence ID" value="RNA29234.1"/>
    <property type="molecule type" value="Genomic_DNA"/>
</dbReference>
<dbReference type="Gene3D" id="2.60.40.10">
    <property type="entry name" value="Immunoglobulins"/>
    <property type="match status" value="5"/>
</dbReference>
<keyword evidence="2" id="KW-1003">Cell membrane</keyword>
<sequence length="1452" mass="158558">TDLTINGQNFVDTQSLIKVTVGSQNCQVTSSNSIEIVCSIDGLDVGAQDININVETFGNSANSAVQVTGVAAINSISPTTGSIHGGTKVTILGNGFNNQSVVDVGGSLCSIKSVKINEIICITSSHTAQDSIALSIETNGVVHPNDNNAVFSYQTEQTPVISSVSPTSVTSVNTQITISGNGFSSDSNQVHVTIGTSECSNVVATDTEITCNLGDNGAGSYPIVLLIDSKGLAETSTSLTYELVVSSFSSSQSGVAGGLELTIDGFGFSNNTLVDICDNSCSILSWTSTQLKCIVPKSDDTSADSACQLTVTEKSLQQTRSFNYVKSITPTLTSVSPLRGGTGGGTVLTIEGLNFPNSADVKVIISGSECLISSKNSTEIKCYTGSFSRSSVKALIEVIVDGVGQALNNDVYFEYIDLWSSRFTWGGDEPPGEGELVVIGESQTVYFDTETPILKGIIIIGGALIFDDSQDVHLRAEYIIIAGNGRLQIGSEQSPFAHKATITMFGSVKSLELPIFGSKVIALREGTIEMFGKPVGVTWTQLGTTALAGSSQITLKEPVVWQVASQIVVASTGNHLSQGQNEARTITAVSDDKRTLTLDRPLDFSHLAEVRSLPNGIQLEIRAEVGLLTRNVVVQGNNDESWTAWKSANACPDGFNPGEFAVQTCFLGRYGDEIGTNEFGATLMVHADPIKQKFGETVFVKLSNVEFFHVGQAFRLGRYPIHFHLNYEMPSSYVKECSIHQSFNRAVNIHGTNYVTVERNFIYNILGGAYFLEDGIEIGNVFKYNLAIFVKTSSSLLNEDVTPAAFWVTNPNNTYLHNTVAGGTHFGWWYRILDRPDGPSFMPDYCPKKIPLGKFFNNTVHGVGRFGLWIFPGYTPTVTGKCNDQNPSLAKFEHLTAYNSDKGAEWVMSNSLQFRDFVSFDHKSVGIETKTIVSHENQHSHLSSTFYNEQTGASVINSVIVGNSDSSQTKSKTQSGLVIAWERGLLIKNVSFYNFADESSHAIRATEITGRCSFGCGGWTTKFTGLTFNNVKYRTIHRWNWDFVGQDLDGSLTGVTNGYVVSTTNITLSNSNCVQKDFLLSGSVCSSSDWIRFSFNNVINLNYQSRINVTNVRNSASSIEYLPKRLTHPKGYTIALEVNQEYLIEFTDALYPVNLTYSGMIYNLYPNQYVIIKHKLLKKPDRVEFGGMQSSESIGGVDADSNTGNWHWNNATSTLAFIVSNKEGRQPFLDVSISFNAYRCRYANCEPPMSPASKLPIAERPENFLLWSQIGSSVLTDPEWTVQEVASRSWSGIRMSSLESKPSIRIPEGRYVVVDSSMPVMRYLQIEGFLELQNGMDHRVEADVIFINGGQLIVGWENDPMLNNVEIVLNGVKDALDYKLPNRIDSIGGKGIGVYGGLDIHGIPRQPSWTNLNATVTKGNNRITLKEPVDWQIGKLKNNAEIHFWIKHTIFI</sequence>
<feature type="domain" description="G8" evidence="5">
    <location>
        <begin position="1288"/>
        <end position="1414"/>
    </location>
</feature>
<dbReference type="InterPro" id="IPR019316">
    <property type="entry name" value="G8_domain"/>
</dbReference>
<dbReference type="SUPFAM" id="SSF51126">
    <property type="entry name" value="Pectin lyase-like"/>
    <property type="match status" value="1"/>
</dbReference>
<dbReference type="Proteomes" id="UP000276133">
    <property type="component" value="Unassembled WGS sequence"/>
</dbReference>
<dbReference type="InterPro" id="IPR002909">
    <property type="entry name" value="IPT_dom"/>
</dbReference>
<dbReference type="InterPro" id="IPR013783">
    <property type="entry name" value="Ig-like_fold"/>
</dbReference>
<evidence type="ECO:0000256" key="3">
    <source>
        <dbReference type="ARBA" id="ARBA00022729"/>
    </source>
</evidence>
<dbReference type="OrthoDB" id="120976at2759"/>